<evidence type="ECO:0000313" key="5">
    <source>
        <dbReference type="EMBL" id="GFS78175.1"/>
    </source>
</evidence>
<comment type="subcellular location">
    <subcellularLocation>
        <location evidence="1">Secreted</location>
    </subcellularLocation>
</comment>
<feature type="domain" description="Single" evidence="4">
    <location>
        <begin position="96"/>
        <end position="160"/>
    </location>
</feature>
<dbReference type="Pfam" id="PF15430">
    <property type="entry name" value="SVWC"/>
    <property type="match status" value="1"/>
</dbReference>
<dbReference type="InterPro" id="IPR029277">
    <property type="entry name" value="SVWC_dom"/>
</dbReference>
<comment type="caution">
    <text evidence="5">The sequence shown here is derived from an EMBL/GenBank/DDBJ whole genome shotgun (WGS) entry which is preliminary data.</text>
</comment>
<keyword evidence="2" id="KW-0964">Secreted</keyword>
<dbReference type="AlphaFoldDB" id="A0A8X6MU70"/>
<feature type="transmembrane region" description="Helical" evidence="3">
    <location>
        <begin position="61"/>
        <end position="80"/>
    </location>
</feature>
<dbReference type="Proteomes" id="UP000887013">
    <property type="component" value="Unassembled WGS sequence"/>
</dbReference>
<evidence type="ECO:0000256" key="3">
    <source>
        <dbReference type="SAM" id="Phobius"/>
    </source>
</evidence>
<keyword evidence="3" id="KW-0812">Transmembrane</keyword>
<evidence type="ECO:0000256" key="1">
    <source>
        <dbReference type="ARBA" id="ARBA00004613"/>
    </source>
</evidence>
<proteinExistence type="predicted"/>
<reference evidence="5" key="1">
    <citation type="submission" date="2020-08" db="EMBL/GenBank/DDBJ databases">
        <title>Multicomponent nature underlies the extraordinary mechanical properties of spider dragline silk.</title>
        <authorList>
            <person name="Kono N."/>
            <person name="Nakamura H."/>
            <person name="Mori M."/>
            <person name="Yoshida Y."/>
            <person name="Ohtoshi R."/>
            <person name="Malay A.D."/>
            <person name="Moran D.A.P."/>
            <person name="Tomita M."/>
            <person name="Numata K."/>
            <person name="Arakawa K."/>
        </authorList>
    </citation>
    <scope>NUCLEOTIDE SEQUENCE</scope>
</reference>
<protein>
    <recommendedName>
        <fullName evidence="4">Single domain-containing protein</fullName>
    </recommendedName>
</protein>
<evidence type="ECO:0000256" key="2">
    <source>
        <dbReference type="ARBA" id="ARBA00022525"/>
    </source>
</evidence>
<keyword evidence="3" id="KW-1133">Transmembrane helix</keyword>
<evidence type="ECO:0000313" key="6">
    <source>
        <dbReference type="Proteomes" id="UP000887013"/>
    </source>
</evidence>
<dbReference type="EMBL" id="BMAW01051037">
    <property type="protein sequence ID" value="GFS78175.1"/>
    <property type="molecule type" value="Genomic_DNA"/>
</dbReference>
<dbReference type="SMART" id="SM01318">
    <property type="entry name" value="SVWC"/>
    <property type="match status" value="1"/>
</dbReference>
<keyword evidence="6" id="KW-1185">Reference proteome</keyword>
<gene>
    <name evidence="5" type="ORF">NPIL_338791</name>
</gene>
<evidence type="ECO:0000259" key="4">
    <source>
        <dbReference type="SMART" id="SM01318"/>
    </source>
</evidence>
<accession>A0A8X6MU70</accession>
<organism evidence="5 6">
    <name type="scientific">Nephila pilipes</name>
    <name type="common">Giant wood spider</name>
    <name type="synonym">Nephila maculata</name>
    <dbReference type="NCBI Taxonomy" id="299642"/>
    <lineage>
        <taxon>Eukaryota</taxon>
        <taxon>Metazoa</taxon>
        <taxon>Ecdysozoa</taxon>
        <taxon>Arthropoda</taxon>
        <taxon>Chelicerata</taxon>
        <taxon>Arachnida</taxon>
        <taxon>Araneae</taxon>
        <taxon>Araneomorphae</taxon>
        <taxon>Entelegynae</taxon>
        <taxon>Araneoidea</taxon>
        <taxon>Nephilidae</taxon>
        <taxon>Nephila</taxon>
    </lineage>
</organism>
<keyword evidence="3" id="KW-0472">Membrane</keyword>
<name>A0A8X6MU70_NEPPI</name>
<dbReference type="GO" id="GO:0005576">
    <property type="term" value="C:extracellular region"/>
    <property type="evidence" value="ECO:0007669"/>
    <property type="project" value="UniProtKB-SubCell"/>
</dbReference>
<sequence>MINLNFALASKFLPWRKRITIASYLRLSVTSGRIVFQTLELGEEEPLENQVPLPVLLNSDMHRLFAVSCILILILGLPGLNGYTFSEYLNTENGFCESEGSERIPVGETGYNDKTCERIQCSTGFRHVVGCGKVMKPDDPRCRIVQREGRYPNCCPDIECNFDQEQQDPNNGVNEDAAAKE</sequence>
<dbReference type="OrthoDB" id="6473836at2759"/>